<dbReference type="EC" id="1.5.1.5" evidence="12"/>
<comment type="catalytic activity">
    <reaction evidence="12">
        <text>(6R)-5,10-methylene-5,6,7,8-tetrahydrofolate + NADP(+) = (6R)-5,10-methenyltetrahydrofolate + NADPH</text>
        <dbReference type="Rhea" id="RHEA:22812"/>
        <dbReference type="ChEBI" id="CHEBI:15636"/>
        <dbReference type="ChEBI" id="CHEBI:57455"/>
        <dbReference type="ChEBI" id="CHEBI:57783"/>
        <dbReference type="ChEBI" id="CHEBI:58349"/>
        <dbReference type="EC" id="1.5.1.5"/>
    </reaction>
</comment>
<keyword evidence="4 12" id="KW-0028">Amino-acid biosynthesis</keyword>
<evidence type="ECO:0000256" key="1">
    <source>
        <dbReference type="ARBA" id="ARBA00004777"/>
    </source>
</evidence>
<evidence type="ECO:0000256" key="6">
    <source>
        <dbReference type="ARBA" id="ARBA00022801"/>
    </source>
</evidence>
<dbReference type="EMBL" id="AZEG01000004">
    <property type="protein sequence ID" value="KRL38511.1"/>
    <property type="molecule type" value="Genomic_DNA"/>
</dbReference>
<evidence type="ECO:0000256" key="10">
    <source>
        <dbReference type="ARBA" id="ARBA00023167"/>
    </source>
</evidence>
<dbReference type="SUPFAM" id="SSF53223">
    <property type="entry name" value="Aminoacid dehydrogenase-like, N-terminal domain"/>
    <property type="match status" value="1"/>
</dbReference>
<dbReference type="InterPro" id="IPR046346">
    <property type="entry name" value="Aminoacid_DH-like_N_sf"/>
</dbReference>
<feature type="domain" description="Tetrahydrofolate dehydrogenase/cyclohydrolase catalytic" evidence="13">
    <location>
        <begin position="9"/>
        <end position="123"/>
    </location>
</feature>
<dbReference type="PANTHER" id="PTHR48099:SF5">
    <property type="entry name" value="C-1-TETRAHYDROFOLATE SYNTHASE, CYTOPLASMIC"/>
    <property type="match status" value="1"/>
</dbReference>
<evidence type="ECO:0000256" key="3">
    <source>
        <dbReference type="ARBA" id="ARBA00022563"/>
    </source>
</evidence>
<dbReference type="FunFam" id="3.40.50.720:FF:000094">
    <property type="entry name" value="Bifunctional protein FolD"/>
    <property type="match status" value="1"/>
</dbReference>
<evidence type="ECO:0000313" key="15">
    <source>
        <dbReference type="EMBL" id="KRL38511.1"/>
    </source>
</evidence>
<dbReference type="Proteomes" id="UP000051155">
    <property type="component" value="Unassembled WGS sequence"/>
</dbReference>
<keyword evidence="8 12" id="KW-0560">Oxidoreductase</keyword>
<dbReference type="GO" id="GO:0009086">
    <property type="term" value="P:methionine biosynthetic process"/>
    <property type="evidence" value="ECO:0007669"/>
    <property type="project" value="UniProtKB-KW"/>
</dbReference>
<evidence type="ECO:0000256" key="4">
    <source>
        <dbReference type="ARBA" id="ARBA00022605"/>
    </source>
</evidence>
<evidence type="ECO:0000313" key="16">
    <source>
        <dbReference type="Proteomes" id="UP000051155"/>
    </source>
</evidence>
<feature type="domain" description="Tetrahydrofolate dehydrogenase/cyclohydrolase NAD(P)-binding" evidence="14">
    <location>
        <begin position="142"/>
        <end position="283"/>
    </location>
</feature>
<reference evidence="15 16" key="1">
    <citation type="journal article" date="2015" name="Genome Announc.">
        <title>Expanding the biotechnology potential of lactobacilli through comparative genomics of 213 strains and associated genera.</title>
        <authorList>
            <person name="Sun Z."/>
            <person name="Harris H.M."/>
            <person name="McCann A."/>
            <person name="Guo C."/>
            <person name="Argimon S."/>
            <person name="Zhang W."/>
            <person name="Yang X."/>
            <person name="Jeffery I.B."/>
            <person name="Cooney J.C."/>
            <person name="Kagawa T.F."/>
            <person name="Liu W."/>
            <person name="Song Y."/>
            <person name="Salvetti E."/>
            <person name="Wrobel A."/>
            <person name="Rasinkangas P."/>
            <person name="Parkhill J."/>
            <person name="Rea M.C."/>
            <person name="O'Sullivan O."/>
            <person name="Ritari J."/>
            <person name="Douillard F.P."/>
            <person name="Paul Ross R."/>
            <person name="Yang R."/>
            <person name="Briner A.E."/>
            <person name="Felis G.E."/>
            <person name="de Vos W.M."/>
            <person name="Barrangou R."/>
            <person name="Klaenhammer T.R."/>
            <person name="Caufield P.W."/>
            <person name="Cui Y."/>
            <person name="Zhang H."/>
            <person name="O'Toole P.W."/>
        </authorList>
    </citation>
    <scope>NUCLEOTIDE SEQUENCE [LARGE SCALE GENOMIC DNA]</scope>
    <source>
        <strain evidence="15 16">DSM 19971</strain>
    </source>
</reference>
<dbReference type="NCBIfam" id="NF010783">
    <property type="entry name" value="PRK14186.1"/>
    <property type="match status" value="1"/>
</dbReference>
<evidence type="ECO:0000256" key="2">
    <source>
        <dbReference type="ARBA" id="ARBA00011738"/>
    </source>
</evidence>
<keyword evidence="7 12" id="KW-0521">NADP</keyword>
<dbReference type="InterPro" id="IPR036291">
    <property type="entry name" value="NAD(P)-bd_dom_sf"/>
</dbReference>
<dbReference type="FunFam" id="3.40.50.10860:FF:000005">
    <property type="entry name" value="C-1-tetrahydrofolate synthase, cytoplasmic, putative"/>
    <property type="match status" value="1"/>
</dbReference>
<dbReference type="STRING" id="1423812.FD20_GL001713"/>
<dbReference type="PROSITE" id="PS00767">
    <property type="entry name" value="THF_DHG_CYH_2"/>
    <property type="match status" value="1"/>
</dbReference>
<dbReference type="Pfam" id="PF00763">
    <property type="entry name" value="THF_DHG_CYH"/>
    <property type="match status" value="1"/>
</dbReference>
<dbReference type="EC" id="3.5.4.9" evidence="12"/>
<keyword evidence="3 12" id="KW-0554">One-carbon metabolism</keyword>
<evidence type="ECO:0000256" key="12">
    <source>
        <dbReference type="HAMAP-Rule" id="MF_01576"/>
    </source>
</evidence>
<comment type="function">
    <text evidence="12">Catalyzes the oxidation of 5,10-methylenetetrahydrofolate to 5,10-methenyltetrahydrofolate and then the hydrolysis of 5,10-methenyltetrahydrofolate to 10-formyltetrahydrofolate.</text>
</comment>
<organism evidence="15 16">
    <name type="scientific">Liquorilactobacillus uvarum DSM 19971</name>
    <dbReference type="NCBI Taxonomy" id="1423812"/>
    <lineage>
        <taxon>Bacteria</taxon>
        <taxon>Bacillati</taxon>
        <taxon>Bacillota</taxon>
        <taxon>Bacilli</taxon>
        <taxon>Lactobacillales</taxon>
        <taxon>Lactobacillaceae</taxon>
        <taxon>Liquorilactobacillus</taxon>
    </lineage>
</organism>
<dbReference type="InterPro" id="IPR020867">
    <property type="entry name" value="THF_DH/CycHdrlase_CS"/>
</dbReference>
<dbReference type="InterPro" id="IPR000672">
    <property type="entry name" value="THF_DH/CycHdrlase"/>
</dbReference>
<dbReference type="GO" id="GO:0005829">
    <property type="term" value="C:cytosol"/>
    <property type="evidence" value="ECO:0007669"/>
    <property type="project" value="TreeGrafter"/>
</dbReference>
<comment type="catalytic activity">
    <reaction evidence="12">
        <text>(6R)-5,10-methenyltetrahydrofolate + H2O = (6R)-10-formyltetrahydrofolate + H(+)</text>
        <dbReference type="Rhea" id="RHEA:23700"/>
        <dbReference type="ChEBI" id="CHEBI:15377"/>
        <dbReference type="ChEBI" id="CHEBI:15378"/>
        <dbReference type="ChEBI" id="CHEBI:57455"/>
        <dbReference type="ChEBI" id="CHEBI:195366"/>
        <dbReference type="EC" id="3.5.4.9"/>
    </reaction>
</comment>
<dbReference type="AlphaFoldDB" id="A0A0R1Q1E3"/>
<accession>A0A0R1Q1E3</accession>
<sequence length="295" mass="32336">MNKMVAKLLDGKELSKEIRNKLKQRVTVLKEKGITPKLAVILVGEDEASKVYVHNKHRAAEKIGIETIDIKLAQDITEKELLLQVRKYNEDDSIHGILVQLPLPKQISEEKVTCAIAPEKDVDGFHPVNIGHLFMNNPHSLPCTPHGIMKFFEKYELPIAGKNVVIVGRSNIVGRPMAAMMLNNDATVTITHSKTKNLSEFTRQADILIAAVGHAAFIKKNDVKPGAVVIDVGMNRNDKGKLVGDVEQKGVSEVASYITPVPGGVGPMTIAMLMEQTVKFAERGVQIGNRKVSNG</sequence>
<evidence type="ECO:0000256" key="8">
    <source>
        <dbReference type="ARBA" id="ARBA00023002"/>
    </source>
</evidence>
<dbReference type="NCBIfam" id="NF008058">
    <property type="entry name" value="PRK10792.1"/>
    <property type="match status" value="1"/>
</dbReference>
<evidence type="ECO:0000256" key="11">
    <source>
        <dbReference type="ARBA" id="ARBA00023268"/>
    </source>
</evidence>
<dbReference type="InterPro" id="IPR020631">
    <property type="entry name" value="THF_DH/CycHdrlase_NAD-bd_dom"/>
</dbReference>
<dbReference type="PRINTS" id="PR00085">
    <property type="entry name" value="THFDHDRGNASE"/>
</dbReference>
<comment type="caution">
    <text evidence="15">The sequence shown here is derived from an EMBL/GenBank/DDBJ whole genome shotgun (WGS) entry which is preliminary data.</text>
</comment>
<protein>
    <recommendedName>
        <fullName evidence="12">Bifunctional protein FolD</fullName>
    </recommendedName>
    <domain>
        <recommendedName>
            <fullName evidence="12">Methylenetetrahydrofolate dehydrogenase</fullName>
            <ecNumber evidence="12">1.5.1.5</ecNumber>
        </recommendedName>
    </domain>
    <domain>
        <recommendedName>
            <fullName evidence="12">Methenyltetrahydrofolate cyclohydrolase</fullName>
            <ecNumber evidence="12">3.5.4.9</ecNumber>
        </recommendedName>
    </domain>
</protein>
<dbReference type="PROSITE" id="PS00766">
    <property type="entry name" value="THF_DHG_CYH_1"/>
    <property type="match status" value="1"/>
</dbReference>
<dbReference type="Pfam" id="PF02882">
    <property type="entry name" value="THF_DHG_CYH_C"/>
    <property type="match status" value="1"/>
</dbReference>
<keyword evidence="16" id="KW-1185">Reference proteome</keyword>
<dbReference type="GO" id="GO:0006164">
    <property type="term" value="P:purine nucleotide biosynthetic process"/>
    <property type="evidence" value="ECO:0007669"/>
    <property type="project" value="UniProtKB-KW"/>
</dbReference>
<comment type="subunit">
    <text evidence="2 12">Homodimer.</text>
</comment>
<dbReference type="GO" id="GO:0004488">
    <property type="term" value="F:methylenetetrahydrofolate dehydrogenase (NADP+) activity"/>
    <property type="evidence" value="ECO:0007669"/>
    <property type="project" value="UniProtKB-UniRule"/>
</dbReference>
<keyword evidence="11 12" id="KW-0511">Multifunctional enzyme</keyword>
<dbReference type="HAMAP" id="MF_01576">
    <property type="entry name" value="THF_DHG_CYH"/>
    <property type="match status" value="1"/>
</dbReference>
<keyword evidence="6 12" id="KW-0378">Hydrolase</keyword>
<keyword evidence="5 12" id="KW-0658">Purine biosynthesis</keyword>
<comment type="caution">
    <text evidence="12">Lacks conserved residue(s) required for the propagation of feature annotation.</text>
</comment>
<evidence type="ECO:0000256" key="7">
    <source>
        <dbReference type="ARBA" id="ARBA00022857"/>
    </source>
</evidence>
<feature type="binding site" evidence="12">
    <location>
        <begin position="168"/>
        <end position="170"/>
    </location>
    <ligand>
        <name>NADP(+)</name>
        <dbReference type="ChEBI" id="CHEBI:58349"/>
    </ligand>
</feature>
<dbReference type="SUPFAM" id="SSF51735">
    <property type="entry name" value="NAD(P)-binding Rossmann-fold domains"/>
    <property type="match status" value="1"/>
</dbReference>
<dbReference type="Gene3D" id="3.40.50.10860">
    <property type="entry name" value="Leucine Dehydrogenase, chain A, domain 1"/>
    <property type="match status" value="1"/>
</dbReference>
<keyword evidence="9 12" id="KW-0368">Histidine biosynthesis</keyword>
<dbReference type="GO" id="GO:0000105">
    <property type="term" value="P:L-histidine biosynthetic process"/>
    <property type="evidence" value="ECO:0007669"/>
    <property type="project" value="UniProtKB-KW"/>
</dbReference>
<keyword evidence="10 12" id="KW-0486">Methionine biosynthesis</keyword>
<dbReference type="PANTHER" id="PTHR48099">
    <property type="entry name" value="C-1-TETRAHYDROFOLATE SYNTHASE, CYTOPLASMIC-RELATED"/>
    <property type="match status" value="1"/>
</dbReference>
<dbReference type="GO" id="GO:0004477">
    <property type="term" value="F:methenyltetrahydrofolate cyclohydrolase activity"/>
    <property type="evidence" value="ECO:0007669"/>
    <property type="project" value="UniProtKB-UniRule"/>
</dbReference>
<dbReference type="InterPro" id="IPR020630">
    <property type="entry name" value="THF_DH/CycHdrlase_cat_dom"/>
</dbReference>
<dbReference type="GO" id="GO:0035999">
    <property type="term" value="P:tetrahydrofolate interconversion"/>
    <property type="evidence" value="ECO:0007669"/>
    <property type="project" value="UniProtKB-UniRule"/>
</dbReference>
<evidence type="ECO:0000259" key="13">
    <source>
        <dbReference type="Pfam" id="PF00763"/>
    </source>
</evidence>
<proteinExistence type="inferred from homology"/>
<evidence type="ECO:0000259" key="14">
    <source>
        <dbReference type="Pfam" id="PF02882"/>
    </source>
</evidence>
<dbReference type="CDD" id="cd01080">
    <property type="entry name" value="NAD_bind_m-THF_DH_Cyclohyd"/>
    <property type="match status" value="1"/>
</dbReference>
<comment type="pathway">
    <text evidence="1 12">One-carbon metabolism; tetrahydrofolate interconversion.</text>
</comment>
<evidence type="ECO:0000256" key="5">
    <source>
        <dbReference type="ARBA" id="ARBA00022755"/>
    </source>
</evidence>
<dbReference type="PATRIC" id="fig|1423812.3.peg.1824"/>
<gene>
    <name evidence="12" type="primary">folD</name>
    <name evidence="15" type="ORF">FD20_GL001713</name>
</gene>
<dbReference type="Gene3D" id="3.40.50.720">
    <property type="entry name" value="NAD(P)-binding Rossmann-like Domain"/>
    <property type="match status" value="1"/>
</dbReference>
<name>A0A0R1Q1E3_9LACO</name>
<dbReference type="UniPathway" id="UPA00193"/>
<evidence type="ECO:0000256" key="9">
    <source>
        <dbReference type="ARBA" id="ARBA00023102"/>
    </source>
</evidence>
<comment type="similarity">
    <text evidence="12">Belongs to the tetrahydrofolate dehydrogenase/cyclohydrolase family.</text>
</comment>